<evidence type="ECO:0000313" key="6">
    <source>
        <dbReference type="Proteomes" id="UP001597425"/>
    </source>
</evidence>
<keyword evidence="6" id="KW-1185">Reference proteome</keyword>
<sequence length="102" mass="11664">MKLIFTHENRLLVELAKSKLEVAGIPVFLKNEFAQGGSGDLAPHQTWLELWLERERDFERARQLLRDDGDGQSAWRCGECGEENGAAFDYCWNCQCPRPAHS</sequence>
<proteinExistence type="predicted"/>
<dbReference type="Proteomes" id="UP001597425">
    <property type="component" value="Unassembled WGS sequence"/>
</dbReference>
<keyword evidence="2" id="KW-0863">Zinc-finger</keyword>
<dbReference type="InterPro" id="IPR001876">
    <property type="entry name" value="Znf_RanBP2"/>
</dbReference>
<dbReference type="Pfam" id="PF09413">
    <property type="entry name" value="DUF2007"/>
    <property type="match status" value="1"/>
</dbReference>
<comment type="caution">
    <text evidence="5">The sequence shown here is derived from an EMBL/GenBank/DDBJ whole genome shotgun (WGS) entry which is preliminary data.</text>
</comment>
<reference evidence="6" key="1">
    <citation type="journal article" date="2019" name="Int. J. Syst. Evol. Microbiol.">
        <title>The Global Catalogue of Microorganisms (GCM) 10K type strain sequencing project: providing services to taxonomists for standard genome sequencing and annotation.</title>
        <authorList>
            <consortium name="The Broad Institute Genomics Platform"/>
            <consortium name="The Broad Institute Genome Sequencing Center for Infectious Disease"/>
            <person name="Wu L."/>
            <person name="Ma J."/>
        </authorList>
    </citation>
    <scope>NUCLEOTIDE SEQUENCE [LARGE SCALE GENOMIC DNA]</scope>
    <source>
        <strain evidence="6">KCTC 12848</strain>
    </source>
</reference>
<evidence type="ECO:0000256" key="2">
    <source>
        <dbReference type="ARBA" id="ARBA00022771"/>
    </source>
</evidence>
<evidence type="ECO:0000313" key="5">
    <source>
        <dbReference type="EMBL" id="MFD2311776.1"/>
    </source>
</evidence>
<evidence type="ECO:0000256" key="3">
    <source>
        <dbReference type="ARBA" id="ARBA00022833"/>
    </source>
</evidence>
<dbReference type="PROSITE" id="PS50199">
    <property type="entry name" value="ZF_RANBP2_2"/>
    <property type="match status" value="1"/>
</dbReference>
<dbReference type="Pfam" id="PF24463">
    <property type="entry name" value="DUF7577"/>
    <property type="match status" value="1"/>
</dbReference>
<accession>A0ABW5EDV9</accession>
<keyword evidence="3" id="KW-0862">Zinc</keyword>
<gene>
    <name evidence="5" type="ORF">ACFSKX_15210</name>
</gene>
<protein>
    <submittedName>
        <fullName evidence="5">DUF2007 domain-containing protein</fullName>
    </submittedName>
</protein>
<dbReference type="EMBL" id="JBHUJD010000022">
    <property type="protein sequence ID" value="MFD2311776.1"/>
    <property type="molecule type" value="Genomic_DNA"/>
</dbReference>
<evidence type="ECO:0000259" key="4">
    <source>
        <dbReference type="PROSITE" id="PS50199"/>
    </source>
</evidence>
<dbReference type="InterPro" id="IPR055999">
    <property type="entry name" value="DUF7577"/>
</dbReference>
<evidence type="ECO:0000256" key="1">
    <source>
        <dbReference type="ARBA" id="ARBA00022723"/>
    </source>
</evidence>
<dbReference type="RefSeq" id="WP_265722406.1">
    <property type="nucleotide sequence ID" value="NZ_JAPIVK010000022.1"/>
</dbReference>
<dbReference type="InterPro" id="IPR018551">
    <property type="entry name" value="DUF2007"/>
</dbReference>
<feature type="domain" description="RanBP2-type" evidence="4">
    <location>
        <begin position="69"/>
        <end position="100"/>
    </location>
</feature>
<dbReference type="PROSITE" id="PS01358">
    <property type="entry name" value="ZF_RANBP2_1"/>
    <property type="match status" value="1"/>
</dbReference>
<organism evidence="5 6">
    <name type="scientific">Microbulbifer halophilus</name>
    <dbReference type="NCBI Taxonomy" id="453963"/>
    <lineage>
        <taxon>Bacteria</taxon>
        <taxon>Pseudomonadati</taxon>
        <taxon>Pseudomonadota</taxon>
        <taxon>Gammaproteobacteria</taxon>
        <taxon>Cellvibrionales</taxon>
        <taxon>Microbulbiferaceae</taxon>
        <taxon>Microbulbifer</taxon>
    </lineage>
</organism>
<name>A0ABW5EDV9_9GAMM</name>
<keyword evidence="1" id="KW-0479">Metal-binding</keyword>